<dbReference type="STRING" id="1219043.SCH01S_39_01820"/>
<evidence type="ECO:0000313" key="1">
    <source>
        <dbReference type="EMBL" id="GAO39897.1"/>
    </source>
</evidence>
<protein>
    <submittedName>
        <fullName evidence="1">Uncharacterized protein</fullName>
    </submittedName>
</protein>
<proteinExistence type="predicted"/>
<keyword evidence="2" id="KW-1185">Reference proteome</keyword>
<accession>A0A0E9MQ72</accession>
<reference evidence="1 2" key="1">
    <citation type="submission" date="2015-04" db="EMBL/GenBank/DDBJ databases">
        <title>Whole genome shotgun sequence of Sphingomonas changbaiensis NBRC 104936.</title>
        <authorList>
            <person name="Katano-Makiyama Y."/>
            <person name="Hosoyama A."/>
            <person name="Hashimoto M."/>
            <person name="Noguchi M."/>
            <person name="Tsuchikane K."/>
            <person name="Ohji S."/>
            <person name="Yamazoe A."/>
            <person name="Ichikawa N."/>
            <person name="Kimura A."/>
            <person name="Fujita N."/>
        </authorList>
    </citation>
    <scope>NUCLEOTIDE SEQUENCE [LARGE SCALE GENOMIC DNA]</scope>
    <source>
        <strain evidence="1 2">NBRC 104936</strain>
    </source>
</reference>
<comment type="caution">
    <text evidence="1">The sequence shown here is derived from an EMBL/GenBank/DDBJ whole genome shotgun (WGS) entry which is preliminary data.</text>
</comment>
<dbReference type="Proteomes" id="UP000033202">
    <property type="component" value="Unassembled WGS sequence"/>
</dbReference>
<sequence length="179" mass="19783">MLRLRTGDATGSFNLRFNLMFSFNTAETIPAAPAINTPKPAPSTPRDLVAVMLRAAEKLQGQPGLNSARTLLERGGEQLVQLLDPERRPDWAWFEILFEEDACRLPEALLRAGRILGREDFIACGVETLDWMMRGRVLAKCVGTMADACDAAFAGTGDLKWLMISRTAILARRAHPQQS</sequence>
<name>A0A0E9MQ72_9SPHN</name>
<dbReference type="EMBL" id="BBWU01000039">
    <property type="protein sequence ID" value="GAO39897.1"/>
    <property type="molecule type" value="Genomic_DNA"/>
</dbReference>
<evidence type="ECO:0000313" key="2">
    <source>
        <dbReference type="Proteomes" id="UP000033202"/>
    </source>
</evidence>
<gene>
    <name evidence="1" type="ORF">SCH01S_39_01820</name>
</gene>
<dbReference type="AlphaFoldDB" id="A0A0E9MQ72"/>
<organism evidence="1 2">
    <name type="scientific">Sphingomonas changbaiensis NBRC 104936</name>
    <dbReference type="NCBI Taxonomy" id="1219043"/>
    <lineage>
        <taxon>Bacteria</taxon>
        <taxon>Pseudomonadati</taxon>
        <taxon>Pseudomonadota</taxon>
        <taxon>Alphaproteobacteria</taxon>
        <taxon>Sphingomonadales</taxon>
        <taxon>Sphingomonadaceae</taxon>
        <taxon>Sphingomonas</taxon>
    </lineage>
</organism>